<accession>A0A1S2M362</accession>
<dbReference type="Proteomes" id="UP000180175">
    <property type="component" value="Chromosome"/>
</dbReference>
<organism evidence="11 13">
    <name type="scientific">Anaerobacillus isosaccharinicus</name>
    <dbReference type="NCBI Taxonomy" id="1532552"/>
    <lineage>
        <taxon>Bacteria</taxon>
        <taxon>Bacillati</taxon>
        <taxon>Bacillota</taxon>
        <taxon>Bacilli</taxon>
        <taxon>Bacillales</taxon>
        <taxon>Bacillaceae</taxon>
        <taxon>Anaerobacillus</taxon>
    </lineage>
</organism>
<dbReference type="OrthoDB" id="773385at2"/>
<evidence type="ECO:0000259" key="10">
    <source>
        <dbReference type="SMART" id="SM00387"/>
    </source>
</evidence>
<feature type="transmembrane region" description="Helical" evidence="9">
    <location>
        <begin position="40"/>
        <end position="61"/>
    </location>
</feature>
<evidence type="ECO:0000256" key="4">
    <source>
        <dbReference type="ARBA" id="ARBA00022679"/>
    </source>
</evidence>
<reference evidence="12 13" key="2">
    <citation type="journal article" date="2017" name="Genome Announc.">
        <title>Draft Genome Sequences of Four Alkaliphilic Bacteria Belonging to the Anaerobacillus Genus.</title>
        <authorList>
            <person name="Bassil N.M."/>
            <person name="Lloyd J.R."/>
        </authorList>
    </citation>
    <scope>NUCLEOTIDE SEQUENCE [LARGE SCALE GENOMIC DNA]</scope>
    <source>
        <strain evidence="12 13">NB2006</strain>
    </source>
</reference>
<feature type="transmembrane region" description="Helical" evidence="9">
    <location>
        <begin position="7"/>
        <end position="24"/>
    </location>
</feature>
<evidence type="ECO:0000313" key="13">
    <source>
        <dbReference type="Proteomes" id="UP000180175"/>
    </source>
</evidence>
<keyword evidence="5" id="KW-0547">Nucleotide-binding</keyword>
<keyword evidence="8" id="KW-0902">Two-component regulatory system</keyword>
<evidence type="ECO:0000256" key="3">
    <source>
        <dbReference type="ARBA" id="ARBA00022553"/>
    </source>
</evidence>
<keyword evidence="7" id="KW-0067">ATP-binding</keyword>
<evidence type="ECO:0000313" key="12">
    <source>
        <dbReference type="EMBL" id="QOY36576.1"/>
    </source>
</evidence>
<dbReference type="EMBL" id="LQXD01000084">
    <property type="protein sequence ID" value="OIJ19026.1"/>
    <property type="molecule type" value="Genomic_DNA"/>
</dbReference>
<evidence type="ECO:0000256" key="9">
    <source>
        <dbReference type="SAM" id="Phobius"/>
    </source>
</evidence>
<evidence type="ECO:0000313" key="11">
    <source>
        <dbReference type="EMBL" id="OIJ19026.1"/>
    </source>
</evidence>
<dbReference type="GO" id="GO:0005524">
    <property type="term" value="F:ATP binding"/>
    <property type="evidence" value="ECO:0007669"/>
    <property type="project" value="UniProtKB-KW"/>
</dbReference>
<keyword evidence="6 11" id="KW-0418">Kinase</keyword>
<gene>
    <name evidence="12" type="ORF">AWH56_002525</name>
    <name evidence="11" type="ORF">AWH56_10075</name>
</gene>
<evidence type="ECO:0000256" key="8">
    <source>
        <dbReference type="ARBA" id="ARBA00023012"/>
    </source>
</evidence>
<name>A0A1S2M362_9BACI</name>
<dbReference type="KEGG" id="aia:AWH56_002525"/>
<dbReference type="AlphaFoldDB" id="A0A1S2M362"/>
<keyword evidence="9" id="KW-1133">Transmembrane helix</keyword>
<dbReference type="Pfam" id="PF07730">
    <property type="entry name" value="HisKA_3"/>
    <property type="match status" value="1"/>
</dbReference>
<keyword evidence="4" id="KW-0808">Transferase</keyword>
<feature type="domain" description="Histidine kinase/HSP90-like ATPase" evidence="10">
    <location>
        <begin position="184"/>
        <end position="273"/>
    </location>
</feature>
<keyword evidence="3" id="KW-0597">Phosphoprotein</keyword>
<evidence type="ECO:0000256" key="7">
    <source>
        <dbReference type="ARBA" id="ARBA00022840"/>
    </source>
</evidence>
<dbReference type="EC" id="2.7.13.3" evidence="2"/>
<dbReference type="InterPro" id="IPR036890">
    <property type="entry name" value="HATPase_C_sf"/>
</dbReference>
<dbReference type="SMART" id="SM00387">
    <property type="entry name" value="HATPase_c"/>
    <property type="match status" value="1"/>
</dbReference>
<reference evidence="12" key="4">
    <citation type="submission" date="2020-10" db="EMBL/GenBank/DDBJ databases">
        <authorList>
            <person name="Bassil N.M."/>
            <person name="Lloyd J.R."/>
        </authorList>
    </citation>
    <scope>NUCLEOTIDE SEQUENCE</scope>
    <source>
        <strain evidence="12">NB2006</strain>
    </source>
</reference>
<keyword evidence="13" id="KW-1185">Reference proteome</keyword>
<dbReference type="SUPFAM" id="SSF55874">
    <property type="entry name" value="ATPase domain of HSP90 chaperone/DNA topoisomerase II/histidine kinase"/>
    <property type="match status" value="1"/>
</dbReference>
<dbReference type="GO" id="GO:0046983">
    <property type="term" value="F:protein dimerization activity"/>
    <property type="evidence" value="ECO:0007669"/>
    <property type="project" value="InterPro"/>
</dbReference>
<keyword evidence="9" id="KW-0812">Transmembrane</keyword>
<dbReference type="Gene3D" id="3.30.565.10">
    <property type="entry name" value="Histidine kinase-like ATPase, C-terminal domain"/>
    <property type="match status" value="1"/>
</dbReference>
<dbReference type="InterPro" id="IPR050482">
    <property type="entry name" value="Sensor_HK_TwoCompSys"/>
</dbReference>
<dbReference type="InterPro" id="IPR003594">
    <property type="entry name" value="HATPase_dom"/>
</dbReference>
<evidence type="ECO:0000256" key="2">
    <source>
        <dbReference type="ARBA" id="ARBA00012438"/>
    </source>
</evidence>
<dbReference type="RefSeq" id="WP_071317030.1">
    <property type="nucleotide sequence ID" value="NZ_CP063356.2"/>
</dbReference>
<dbReference type="EMBL" id="CP063356">
    <property type="protein sequence ID" value="QOY36576.1"/>
    <property type="molecule type" value="Genomic_DNA"/>
</dbReference>
<evidence type="ECO:0000256" key="1">
    <source>
        <dbReference type="ARBA" id="ARBA00000085"/>
    </source>
</evidence>
<evidence type="ECO:0000256" key="6">
    <source>
        <dbReference type="ARBA" id="ARBA00022777"/>
    </source>
</evidence>
<sequence>MTYKQIKWLILLIPTITIGLWEYVRHEFLLPYISMELGNLLAPIIVFMVTMVFLLKLFNLFEQMKEDLEKEKSQTIILEEREKLSRELHDGIAQSLFLLSVKLNQLETKEKHLSHSDVYEKLKKTVHHIHEDVRQAITNLRVSKSDAPFQWTNSLKKLIAGFEEDTNKTVFLQWKLREELLSPKEKVELYACIKEALMNIRKHAKSQNIEVRATEAVKGWICIIEDDGIGFDPELKKRGYGLKIMHDRAKSMGWEFSFERKDGKTQVIIKKGKM</sequence>
<dbReference type="PANTHER" id="PTHR24421">
    <property type="entry name" value="NITRATE/NITRITE SENSOR PROTEIN NARX-RELATED"/>
    <property type="match status" value="1"/>
</dbReference>
<dbReference type="GO" id="GO:0000155">
    <property type="term" value="F:phosphorelay sensor kinase activity"/>
    <property type="evidence" value="ECO:0007669"/>
    <property type="project" value="InterPro"/>
</dbReference>
<dbReference type="PANTHER" id="PTHR24421:SF10">
    <property type="entry name" value="NITRATE_NITRITE SENSOR PROTEIN NARQ"/>
    <property type="match status" value="1"/>
</dbReference>
<protein>
    <recommendedName>
        <fullName evidence="2">histidine kinase</fullName>
        <ecNumber evidence="2">2.7.13.3</ecNumber>
    </recommendedName>
</protein>
<reference evidence="12 13" key="3">
    <citation type="journal article" date="2019" name="Int. J. Syst. Evol. Microbiol.">
        <title>Anaerobacillus isosaccharinicus sp. nov., an alkaliphilic bacterium which degrades isosaccharinic acid.</title>
        <authorList>
            <person name="Bassil N.M."/>
            <person name="Lloyd J.R."/>
        </authorList>
    </citation>
    <scope>NUCLEOTIDE SEQUENCE [LARGE SCALE GENOMIC DNA]</scope>
    <source>
        <strain evidence="12 13">NB2006</strain>
    </source>
</reference>
<proteinExistence type="predicted"/>
<reference evidence="11 13" key="1">
    <citation type="submission" date="2016-10" db="EMBL/GenBank/DDBJ databases">
        <title>Draft genome sequences of four alkaliphilic bacteria belonging to the Anaerobacillus genus.</title>
        <authorList>
            <person name="Bassil N.M."/>
            <person name="Lloyd J.R."/>
        </authorList>
    </citation>
    <scope>NUCLEOTIDE SEQUENCE [LARGE SCALE GENOMIC DNA]</scope>
    <source>
        <strain evidence="11 13">NB2006</strain>
    </source>
</reference>
<dbReference type="Pfam" id="PF02518">
    <property type="entry name" value="HATPase_c"/>
    <property type="match status" value="1"/>
</dbReference>
<evidence type="ECO:0000256" key="5">
    <source>
        <dbReference type="ARBA" id="ARBA00022741"/>
    </source>
</evidence>
<dbReference type="CDD" id="cd16917">
    <property type="entry name" value="HATPase_UhpB-NarQ-NarX-like"/>
    <property type="match status" value="1"/>
</dbReference>
<comment type="catalytic activity">
    <reaction evidence="1">
        <text>ATP + protein L-histidine = ADP + protein N-phospho-L-histidine.</text>
        <dbReference type="EC" id="2.7.13.3"/>
    </reaction>
</comment>
<dbReference type="Gene3D" id="1.20.5.1930">
    <property type="match status" value="1"/>
</dbReference>
<keyword evidence="9" id="KW-0472">Membrane</keyword>
<dbReference type="GO" id="GO:0016020">
    <property type="term" value="C:membrane"/>
    <property type="evidence" value="ECO:0007669"/>
    <property type="project" value="InterPro"/>
</dbReference>
<dbReference type="InterPro" id="IPR011712">
    <property type="entry name" value="Sig_transdc_His_kin_sub3_dim/P"/>
</dbReference>